<protein>
    <recommendedName>
        <fullName evidence="5">DUF4878 domain-containing protein</fullName>
    </recommendedName>
</protein>
<organism evidence="3 4">
    <name type="scientific">Nitrosococcus oceani C-27</name>
    <dbReference type="NCBI Taxonomy" id="314279"/>
    <lineage>
        <taxon>Bacteria</taxon>
        <taxon>Pseudomonadati</taxon>
        <taxon>Pseudomonadota</taxon>
        <taxon>Gammaproteobacteria</taxon>
        <taxon>Chromatiales</taxon>
        <taxon>Chromatiaceae</taxon>
        <taxon>Nitrosococcus</taxon>
    </lineage>
</organism>
<dbReference type="EMBL" id="JPGN01000070">
    <property type="protein sequence ID" value="KFI18896.1"/>
    <property type="molecule type" value="Genomic_DNA"/>
</dbReference>
<keyword evidence="2" id="KW-0732">Signal</keyword>
<keyword evidence="1" id="KW-0175">Coiled coil</keyword>
<dbReference type="HOGENOM" id="CLU_1407495_0_0_6"/>
<evidence type="ECO:0000256" key="1">
    <source>
        <dbReference type="SAM" id="Coils"/>
    </source>
</evidence>
<comment type="caution">
    <text evidence="3">The sequence shown here is derived from an EMBL/GenBank/DDBJ whole genome shotgun (WGS) entry which is preliminary data.</text>
</comment>
<proteinExistence type="predicted"/>
<evidence type="ECO:0000256" key="2">
    <source>
        <dbReference type="SAM" id="SignalP"/>
    </source>
</evidence>
<feature type="signal peptide" evidence="2">
    <location>
        <begin position="1"/>
        <end position="33"/>
    </location>
</feature>
<dbReference type="Proteomes" id="UP000028839">
    <property type="component" value="Unassembled WGS sequence"/>
</dbReference>
<feature type="coiled-coil region" evidence="1">
    <location>
        <begin position="161"/>
        <end position="199"/>
    </location>
</feature>
<dbReference type="AlphaFoldDB" id="A0A0E2Z0Y9"/>
<evidence type="ECO:0000313" key="4">
    <source>
        <dbReference type="Proteomes" id="UP000028839"/>
    </source>
</evidence>
<sequence>MAIYYLWNFNMKKAIFFTLLLALCLVTTLGACAEKLSSYEVAEKFWTAVKENDVETMRKYVLTESLNKEDLISSLLPITNFKLGKIVIDGEKSWVETTVTVSNERPVTVPLDTVLAKENGRWKVRYDETVKMLSEASELAQALENFGAMTEQFSNKIGQSLDELQRSLPKVQRELKSIEEKLKAELPEIQKQLEGFAKELQDLFRSLEQTPPPEEEHAI</sequence>
<feature type="chain" id="PRO_5002407764" description="DUF4878 domain-containing protein" evidence="2">
    <location>
        <begin position="34"/>
        <end position="219"/>
    </location>
</feature>
<dbReference type="Gene3D" id="1.20.120.20">
    <property type="entry name" value="Apolipoprotein"/>
    <property type="match status" value="1"/>
</dbReference>
<dbReference type="OrthoDB" id="5566846at2"/>
<evidence type="ECO:0000313" key="3">
    <source>
        <dbReference type="EMBL" id="KFI18896.1"/>
    </source>
</evidence>
<gene>
    <name evidence="3" type="ORF">IB75_11385</name>
</gene>
<reference evidence="3 4" key="1">
    <citation type="submission" date="2014-07" db="EMBL/GenBank/DDBJ databases">
        <title>Comparative analysis of Nitrosococcus oceani genome inventories of strains from Pacific and Atlantic gyres.</title>
        <authorList>
            <person name="Lim C.K."/>
            <person name="Wang L."/>
            <person name="Sayavedra-Soto L.A."/>
            <person name="Klotz M.G."/>
        </authorList>
    </citation>
    <scope>NUCLEOTIDE SEQUENCE [LARGE SCALE GENOMIC DNA]</scope>
    <source>
        <strain evidence="3 4">C-27</strain>
    </source>
</reference>
<accession>A0A0E2Z0Y9</accession>
<evidence type="ECO:0008006" key="5">
    <source>
        <dbReference type="Google" id="ProtNLM"/>
    </source>
</evidence>
<name>A0A0E2Z0Y9_9GAMM</name>